<dbReference type="Pfam" id="PF16571">
    <property type="entry name" value="FBP_C"/>
    <property type="match status" value="1"/>
</dbReference>
<sequence>MAGWANQPAAGGCDRAEGEAIGARVRWKHHRPVEEIVKPLNESDIRSSIVNASRGEIERMPLPGLHEVLWGEREYLGWRDHQAPLRGYLVHWIDDRPVGIMLRAASGSMRPGISAMCSLCRTPQPSGQVTLFSAARAGQAGRDGNTIGTYICADLACSLIIRILPPASPGQPDPTEVVARRAEGLLNRVRSFTADVMKPA</sequence>
<keyword evidence="3" id="KW-1185">Reference proteome</keyword>
<name>A0A5C8UMW0_9MICO</name>
<dbReference type="AlphaFoldDB" id="A0A5C8UMW0"/>
<protein>
    <submittedName>
        <fullName evidence="2">FBP domain-containing protein</fullName>
    </submittedName>
</protein>
<feature type="domain" description="Elongation factor G-binding protein C-terminal treble-clef zinc-finger" evidence="1">
    <location>
        <begin position="44"/>
        <end position="196"/>
    </location>
</feature>
<accession>A0A5C8UMW0</accession>
<organism evidence="2 3">
    <name type="scientific">Lacisediminihabitans profunda</name>
    <dbReference type="NCBI Taxonomy" id="2594790"/>
    <lineage>
        <taxon>Bacteria</taxon>
        <taxon>Bacillati</taxon>
        <taxon>Actinomycetota</taxon>
        <taxon>Actinomycetes</taxon>
        <taxon>Micrococcales</taxon>
        <taxon>Microbacteriaceae</taxon>
        <taxon>Lacisediminihabitans</taxon>
    </lineage>
</organism>
<dbReference type="EMBL" id="VRMG01000008">
    <property type="protein sequence ID" value="TXN29688.1"/>
    <property type="molecule type" value="Genomic_DNA"/>
</dbReference>
<gene>
    <name evidence="2" type="ORF">FVP33_11075</name>
</gene>
<proteinExistence type="predicted"/>
<reference evidence="2 3" key="1">
    <citation type="submission" date="2019-08" db="EMBL/GenBank/DDBJ databases">
        <title>Bacterial whole genome sequence for Glaciihabitans sp. CHu50b-6-2.</title>
        <authorList>
            <person name="Jin L."/>
        </authorList>
    </citation>
    <scope>NUCLEOTIDE SEQUENCE [LARGE SCALE GENOMIC DNA]</scope>
    <source>
        <strain evidence="2 3">CHu50b-6-2</strain>
    </source>
</reference>
<dbReference type="InterPro" id="IPR032330">
    <property type="entry name" value="EF-G-binding_C"/>
</dbReference>
<evidence type="ECO:0000259" key="1">
    <source>
        <dbReference type="Pfam" id="PF16571"/>
    </source>
</evidence>
<evidence type="ECO:0000313" key="3">
    <source>
        <dbReference type="Proteomes" id="UP000321379"/>
    </source>
</evidence>
<comment type="caution">
    <text evidence="2">The sequence shown here is derived from an EMBL/GenBank/DDBJ whole genome shotgun (WGS) entry which is preliminary data.</text>
</comment>
<dbReference type="Proteomes" id="UP000321379">
    <property type="component" value="Unassembled WGS sequence"/>
</dbReference>
<evidence type="ECO:0000313" key="2">
    <source>
        <dbReference type="EMBL" id="TXN29688.1"/>
    </source>
</evidence>